<name>A0A2M6X0I2_9BACT</name>
<dbReference type="Pfam" id="PF05137">
    <property type="entry name" value="PilN"/>
    <property type="match status" value="1"/>
</dbReference>
<dbReference type="EMBL" id="PEZP01000003">
    <property type="protein sequence ID" value="PIT98518.1"/>
    <property type="molecule type" value="Genomic_DNA"/>
</dbReference>
<keyword evidence="1" id="KW-0472">Membrane</keyword>
<feature type="transmembrane region" description="Helical" evidence="1">
    <location>
        <begin position="20"/>
        <end position="47"/>
    </location>
</feature>
<sequence length="184" mass="20019">MRYLNLLPPERRAALGHERLFSSLLALGRTLLAGLLLLTFTGFALGFGLRVLLATSPTDATPALLEQVRQFSELRNAVDRSNALVEDLAQLGEERVLWSRVLASLLAVVPDGTHIDHIHIDAAAQTLTLSGIAPNRLAVVALETELRSLAWVAAVNAAENNLLERLNPQYQFELEVDATAAHSL</sequence>
<dbReference type="InterPro" id="IPR052534">
    <property type="entry name" value="Extracell_DNA_Util/SecSys_Comp"/>
</dbReference>
<dbReference type="AlphaFoldDB" id="A0A2M6X0I2"/>
<evidence type="ECO:0000256" key="1">
    <source>
        <dbReference type="SAM" id="Phobius"/>
    </source>
</evidence>
<reference evidence="3" key="1">
    <citation type="submission" date="2017-09" db="EMBL/GenBank/DDBJ databases">
        <title>Depth-based differentiation of microbial function through sediment-hosted aquifers and enrichment of novel symbionts in the deep terrestrial subsurface.</title>
        <authorList>
            <person name="Probst A.J."/>
            <person name="Ladd B."/>
            <person name="Jarett J.K."/>
            <person name="Geller-Mcgrath D.E."/>
            <person name="Sieber C.M.K."/>
            <person name="Emerson J.B."/>
            <person name="Anantharaman K."/>
            <person name="Thomas B.C."/>
            <person name="Malmstrom R."/>
            <person name="Stieglmeier M."/>
            <person name="Klingl A."/>
            <person name="Woyke T."/>
            <person name="Ryan C.M."/>
            <person name="Banfield J.F."/>
        </authorList>
    </citation>
    <scope>NUCLEOTIDE SEQUENCE [LARGE SCALE GENOMIC DNA]</scope>
</reference>
<dbReference type="PANTHER" id="PTHR40278:SF1">
    <property type="entry name" value="DNA UTILIZATION PROTEIN HOFN"/>
    <property type="match status" value="1"/>
</dbReference>
<dbReference type="Proteomes" id="UP000230731">
    <property type="component" value="Unassembled WGS sequence"/>
</dbReference>
<evidence type="ECO:0000313" key="2">
    <source>
        <dbReference type="EMBL" id="PIT98518.1"/>
    </source>
</evidence>
<accession>A0A2M6X0I2</accession>
<evidence type="ECO:0008006" key="4">
    <source>
        <dbReference type="Google" id="ProtNLM"/>
    </source>
</evidence>
<proteinExistence type="predicted"/>
<keyword evidence="1" id="KW-1133">Transmembrane helix</keyword>
<evidence type="ECO:0000313" key="3">
    <source>
        <dbReference type="Proteomes" id="UP000230731"/>
    </source>
</evidence>
<keyword evidence="1" id="KW-0812">Transmembrane</keyword>
<dbReference type="PANTHER" id="PTHR40278">
    <property type="entry name" value="DNA UTILIZATION PROTEIN HOFN"/>
    <property type="match status" value="1"/>
</dbReference>
<comment type="caution">
    <text evidence="2">The sequence shown here is derived from an EMBL/GenBank/DDBJ whole genome shotgun (WGS) entry which is preliminary data.</text>
</comment>
<dbReference type="InterPro" id="IPR007813">
    <property type="entry name" value="PilN"/>
</dbReference>
<gene>
    <name evidence="2" type="ORF">COT71_00260</name>
</gene>
<organism evidence="2 3">
    <name type="scientific">Candidatus Andersenbacteria bacterium CG10_big_fil_rev_8_21_14_0_10_54_11</name>
    <dbReference type="NCBI Taxonomy" id="1974485"/>
    <lineage>
        <taxon>Bacteria</taxon>
        <taxon>Candidatus Anderseniibacteriota</taxon>
    </lineage>
</organism>
<protein>
    <recommendedName>
        <fullName evidence="4">PilN domain-containing protein</fullName>
    </recommendedName>
</protein>